<reference evidence="1" key="2">
    <citation type="submission" date="2017-11" db="EMBL/GenBank/DDBJ databases">
        <title>Coralsnake Venomics: Analyses of Venom Gland Transcriptomes and Proteomes of Six Brazilian Taxa.</title>
        <authorList>
            <person name="Aird S.D."/>
            <person name="Jorge da Silva N."/>
            <person name="Qiu L."/>
            <person name="Villar-Briones A."/>
            <person name="Aparecida-Saddi V."/>
            <person name="Campos-Telles M.P."/>
            <person name="Grau M."/>
            <person name="Mikheyev A.S."/>
        </authorList>
    </citation>
    <scope>NUCLEOTIDE SEQUENCE</scope>
    <source>
        <tissue evidence="1">Venom_gland</tissue>
    </source>
</reference>
<sequence>MPPKSFLHLKWALPTTEKCFEHKLFFFNSYFDHGRFPKGFEFKTFHKSLICILSYQINYIKEKEWFLEDLEKQQTLQALKYYPMCKMLDFNRDMHIDICICSPSI</sequence>
<evidence type="ECO:0000313" key="1">
    <source>
        <dbReference type="EMBL" id="LAA86440.1"/>
    </source>
</evidence>
<accession>A0A2D4IQF2</accession>
<proteinExistence type="predicted"/>
<name>A0A2D4IQF2_MICLE</name>
<organism evidence="1">
    <name type="scientific">Micrurus lemniscatus lemniscatus</name>
    <dbReference type="NCBI Taxonomy" id="129467"/>
    <lineage>
        <taxon>Eukaryota</taxon>
        <taxon>Metazoa</taxon>
        <taxon>Chordata</taxon>
        <taxon>Craniata</taxon>
        <taxon>Vertebrata</taxon>
        <taxon>Euteleostomi</taxon>
        <taxon>Lepidosauria</taxon>
        <taxon>Squamata</taxon>
        <taxon>Bifurcata</taxon>
        <taxon>Unidentata</taxon>
        <taxon>Episquamata</taxon>
        <taxon>Toxicofera</taxon>
        <taxon>Serpentes</taxon>
        <taxon>Colubroidea</taxon>
        <taxon>Elapidae</taxon>
        <taxon>Elapinae</taxon>
        <taxon>Micrurus</taxon>
    </lineage>
</organism>
<protein>
    <submittedName>
        <fullName evidence="1">Uncharacterized protein</fullName>
    </submittedName>
</protein>
<reference evidence="1" key="1">
    <citation type="submission" date="2017-07" db="EMBL/GenBank/DDBJ databases">
        <authorList>
            <person name="Mikheyev A."/>
            <person name="Grau M."/>
        </authorList>
    </citation>
    <scope>NUCLEOTIDE SEQUENCE</scope>
    <source>
        <tissue evidence="1">Venom_gland</tissue>
    </source>
</reference>
<dbReference type="EMBL" id="IACK01118832">
    <property type="protein sequence ID" value="LAA86440.1"/>
    <property type="molecule type" value="Transcribed_RNA"/>
</dbReference>
<dbReference type="AlphaFoldDB" id="A0A2D4IQF2"/>